<dbReference type="Proteomes" id="UP000178798">
    <property type="component" value="Unassembled WGS sequence"/>
</dbReference>
<comment type="caution">
    <text evidence="2">The sequence shown here is derived from an EMBL/GenBank/DDBJ whole genome shotgun (WGS) entry which is preliminary data.</text>
</comment>
<evidence type="ECO:0000256" key="1">
    <source>
        <dbReference type="SAM" id="Phobius"/>
    </source>
</evidence>
<proteinExistence type="predicted"/>
<keyword evidence="1" id="KW-0472">Membrane</keyword>
<feature type="transmembrane region" description="Helical" evidence="1">
    <location>
        <begin position="21"/>
        <end position="40"/>
    </location>
</feature>
<evidence type="ECO:0000313" key="2">
    <source>
        <dbReference type="EMBL" id="OGM90442.1"/>
    </source>
</evidence>
<dbReference type="EMBL" id="MGIQ01000021">
    <property type="protein sequence ID" value="OGM90442.1"/>
    <property type="molecule type" value="Genomic_DNA"/>
</dbReference>
<keyword evidence="1" id="KW-0812">Transmembrane</keyword>
<accession>A0A1F8DPS5</accession>
<reference evidence="2 3" key="1">
    <citation type="journal article" date="2016" name="Nat. Commun.">
        <title>Thousands of microbial genomes shed light on interconnected biogeochemical processes in an aquifer system.</title>
        <authorList>
            <person name="Anantharaman K."/>
            <person name="Brown C.T."/>
            <person name="Hug L.A."/>
            <person name="Sharon I."/>
            <person name="Castelle C.J."/>
            <person name="Probst A.J."/>
            <person name="Thomas B.C."/>
            <person name="Singh A."/>
            <person name="Wilkins M.J."/>
            <person name="Karaoz U."/>
            <person name="Brodie E.L."/>
            <person name="Williams K.H."/>
            <person name="Hubbard S.S."/>
            <person name="Banfield J.F."/>
        </authorList>
    </citation>
    <scope>NUCLEOTIDE SEQUENCE [LARGE SCALE GENOMIC DNA]</scope>
</reference>
<protein>
    <submittedName>
        <fullName evidence="2">Uncharacterized protein</fullName>
    </submittedName>
</protein>
<organism evidence="2 3">
    <name type="scientific">Candidatus Wolfebacteria bacterium RIFCSPLOWO2_01_FULL_38_11</name>
    <dbReference type="NCBI Taxonomy" id="1802556"/>
    <lineage>
        <taxon>Bacteria</taxon>
        <taxon>Candidatus Wolfeibacteriota</taxon>
    </lineage>
</organism>
<evidence type="ECO:0000313" key="3">
    <source>
        <dbReference type="Proteomes" id="UP000178798"/>
    </source>
</evidence>
<gene>
    <name evidence="2" type="ORF">A2999_01390</name>
</gene>
<name>A0A1F8DPS5_9BACT</name>
<dbReference type="STRING" id="1802556.A2999_01390"/>
<dbReference type="AlphaFoldDB" id="A0A1F8DPS5"/>
<sequence length="211" mass="23322">MKFFSKQNKKRREEGQLLMEILITITVVAVVAGIGSQLIVGSLRSNKFSNERNAALGLVEETFEAVRNSSSERWQNIYDLTKDTAQYYPQQSSGKWQIAAGTENIVVNGITYTRYFAISNVSRDTSSRNIENTYNSANNDPSTQKITTTVSWPDAEPMISSEYITRWRNKACLQTDWQSVGSGTSTCPANNYGSASNITTGNNLQLCAGGC</sequence>
<keyword evidence="1" id="KW-1133">Transmembrane helix</keyword>